<dbReference type="AlphaFoldDB" id="A0A154PJD9"/>
<reference evidence="1 2" key="1">
    <citation type="submission" date="2015-07" db="EMBL/GenBank/DDBJ databases">
        <title>The genome of Dufourea novaeangliae.</title>
        <authorList>
            <person name="Pan H."/>
            <person name="Kapheim K."/>
        </authorList>
    </citation>
    <scope>NUCLEOTIDE SEQUENCE [LARGE SCALE GENOMIC DNA]</scope>
    <source>
        <strain evidence="1">0120121106</strain>
        <tissue evidence="1">Whole body</tissue>
    </source>
</reference>
<protein>
    <submittedName>
        <fullName evidence="1">Uncharacterized protein</fullName>
    </submittedName>
</protein>
<dbReference type="Proteomes" id="UP000076502">
    <property type="component" value="Unassembled WGS sequence"/>
</dbReference>
<gene>
    <name evidence="1" type="ORF">WN55_03469</name>
</gene>
<dbReference type="EMBL" id="KQ434936">
    <property type="protein sequence ID" value="KZC11965.1"/>
    <property type="molecule type" value="Genomic_DNA"/>
</dbReference>
<organism evidence="1 2">
    <name type="scientific">Dufourea novaeangliae</name>
    <name type="common">Sweat bee</name>
    <dbReference type="NCBI Taxonomy" id="178035"/>
    <lineage>
        <taxon>Eukaryota</taxon>
        <taxon>Metazoa</taxon>
        <taxon>Ecdysozoa</taxon>
        <taxon>Arthropoda</taxon>
        <taxon>Hexapoda</taxon>
        <taxon>Insecta</taxon>
        <taxon>Pterygota</taxon>
        <taxon>Neoptera</taxon>
        <taxon>Endopterygota</taxon>
        <taxon>Hymenoptera</taxon>
        <taxon>Apocrita</taxon>
        <taxon>Aculeata</taxon>
        <taxon>Apoidea</taxon>
        <taxon>Anthophila</taxon>
        <taxon>Halictidae</taxon>
        <taxon>Rophitinae</taxon>
        <taxon>Dufourea</taxon>
    </lineage>
</organism>
<evidence type="ECO:0000313" key="2">
    <source>
        <dbReference type="Proteomes" id="UP000076502"/>
    </source>
</evidence>
<keyword evidence="2" id="KW-1185">Reference proteome</keyword>
<proteinExistence type="predicted"/>
<name>A0A154PJD9_DUFNO</name>
<sequence>MASNPSLRCLKNKDIVPEGSGHEVGDARVLSSKKTVETAQHLPQNFEGAWFLVKIKVSG</sequence>
<accession>A0A154PJD9</accession>
<evidence type="ECO:0000313" key="1">
    <source>
        <dbReference type="EMBL" id="KZC11965.1"/>
    </source>
</evidence>